<reference evidence="10 11" key="1">
    <citation type="submission" date="2019-08" db="EMBL/GenBank/DDBJ databases">
        <title>Aureimonas fodiniaquatilis sp. nov., isolated from a coal mine wastewater.</title>
        <authorList>
            <person name="Kim W."/>
        </authorList>
    </citation>
    <scope>NUCLEOTIDE SEQUENCE [LARGE SCALE GENOMIC DNA]</scope>
    <source>
        <strain evidence="10 11">CAU 1482</strain>
    </source>
</reference>
<keyword evidence="3 7" id="KW-0540">Nuclease</keyword>
<comment type="function">
    <text evidence="1 7">RNaseP catalyzes the removal of the 5'-leader sequence from pre-tRNA to produce the mature 5'-terminus. It can also cleave other RNA substrates such as 4.5S RNA. The protein component plays an auxiliary but essential role in vivo by binding to the 5'-leader sequence and broadening the substrate specificity of the ribozyme.</text>
</comment>
<dbReference type="NCBIfam" id="TIGR00188">
    <property type="entry name" value="rnpA"/>
    <property type="match status" value="1"/>
</dbReference>
<evidence type="ECO:0000313" key="11">
    <source>
        <dbReference type="Proteomes" id="UP000324738"/>
    </source>
</evidence>
<evidence type="ECO:0000256" key="9">
    <source>
        <dbReference type="SAM" id="MobiDB-lite"/>
    </source>
</evidence>
<dbReference type="EC" id="3.1.26.5" evidence="7 8"/>
<evidence type="ECO:0000313" key="10">
    <source>
        <dbReference type="EMBL" id="KAA0968967.1"/>
    </source>
</evidence>
<feature type="compositionally biased region" description="Basic and acidic residues" evidence="9">
    <location>
        <begin position="117"/>
        <end position="127"/>
    </location>
</feature>
<dbReference type="PANTHER" id="PTHR33992:SF1">
    <property type="entry name" value="RIBONUCLEASE P PROTEIN COMPONENT"/>
    <property type="match status" value="1"/>
</dbReference>
<dbReference type="InterPro" id="IPR000100">
    <property type="entry name" value="RNase_P"/>
</dbReference>
<evidence type="ECO:0000256" key="3">
    <source>
        <dbReference type="ARBA" id="ARBA00022722"/>
    </source>
</evidence>
<dbReference type="GO" id="GO:0030677">
    <property type="term" value="C:ribonuclease P complex"/>
    <property type="evidence" value="ECO:0007669"/>
    <property type="project" value="TreeGrafter"/>
</dbReference>
<dbReference type="Proteomes" id="UP000324738">
    <property type="component" value="Unassembled WGS sequence"/>
</dbReference>
<sequence length="127" mass="14555">MSAERLKKRKEFLAARKGRRLNGPLFFVEVLERADQVNARYGLTVTRKVGNAVERNRIRRRLREAIRVRSGADMAAGFDYVIVARRELLVVPFGRIEDELSNRFKKVADNKANGARNGEKTRPSGRE</sequence>
<dbReference type="PROSITE" id="PS00648">
    <property type="entry name" value="RIBONUCLEASE_P"/>
    <property type="match status" value="1"/>
</dbReference>
<evidence type="ECO:0000256" key="5">
    <source>
        <dbReference type="ARBA" id="ARBA00022801"/>
    </source>
</evidence>
<dbReference type="GO" id="GO:0042781">
    <property type="term" value="F:3'-tRNA processing endoribonuclease activity"/>
    <property type="evidence" value="ECO:0007669"/>
    <property type="project" value="TreeGrafter"/>
</dbReference>
<comment type="catalytic activity">
    <reaction evidence="7">
        <text>Endonucleolytic cleavage of RNA, removing 5'-extranucleotides from tRNA precursor.</text>
        <dbReference type="EC" id="3.1.26.5"/>
    </reaction>
</comment>
<keyword evidence="5 7" id="KW-0378">Hydrolase</keyword>
<comment type="subunit">
    <text evidence="7">Consists of a catalytic RNA component (M1 or rnpB) and a protein subunit.</text>
</comment>
<keyword evidence="11" id="KW-1185">Reference proteome</keyword>
<dbReference type="GO" id="GO:0004526">
    <property type="term" value="F:ribonuclease P activity"/>
    <property type="evidence" value="ECO:0007669"/>
    <property type="project" value="UniProtKB-UniRule"/>
</dbReference>
<evidence type="ECO:0000256" key="8">
    <source>
        <dbReference type="NCBIfam" id="TIGR00188"/>
    </source>
</evidence>
<dbReference type="GO" id="GO:0000049">
    <property type="term" value="F:tRNA binding"/>
    <property type="evidence" value="ECO:0007669"/>
    <property type="project" value="UniProtKB-UniRule"/>
</dbReference>
<proteinExistence type="inferred from homology"/>
<dbReference type="InterPro" id="IPR020568">
    <property type="entry name" value="Ribosomal_Su5_D2-typ_SF"/>
</dbReference>
<protein>
    <recommendedName>
        <fullName evidence="7 8">Ribonuclease P protein component</fullName>
        <shortName evidence="7">RNase P protein</shortName>
        <shortName evidence="7">RNaseP protein</shortName>
        <ecNumber evidence="7 8">3.1.26.5</ecNumber>
    </recommendedName>
    <alternativeName>
        <fullName evidence="7">Protein C5</fullName>
    </alternativeName>
</protein>
<comment type="caution">
    <text evidence="10">The sequence shown here is derived from an EMBL/GenBank/DDBJ whole genome shotgun (WGS) entry which is preliminary data.</text>
</comment>
<dbReference type="OrthoDB" id="9810867at2"/>
<dbReference type="InterPro" id="IPR014721">
    <property type="entry name" value="Ribsml_uS5_D2-typ_fold_subgr"/>
</dbReference>
<dbReference type="AlphaFoldDB" id="A0A5B0DQ90"/>
<comment type="similarity">
    <text evidence="7">Belongs to the RnpA family.</text>
</comment>
<evidence type="ECO:0000256" key="1">
    <source>
        <dbReference type="ARBA" id="ARBA00002663"/>
    </source>
</evidence>
<name>A0A5B0DQ90_9HYPH</name>
<dbReference type="Gene3D" id="3.30.230.10">
    <property type="match status" value="1"/>
</dbReference>
<gene>
    <name evidence="7" type="primary">rnpA</name>
    <name evidence="10" type="ORF">FPY71_15530</name>
</gene>
<evidence type="ECO:0000256" key="2">
    <source>
        <dbReference type="ARBA" id="ARBA00022694"/>
    </source>
</evidence>
<evidence type="ECO:0000256" key="4">
    <source>
        <dbReference type="ARBA" id="ARBA00022759"/>
    </source>
</evidence>
<dbReference type="PANTHER" id="PTHR33992">
    <property type="entry name" value="RIBONUCLEASE P PROTEIN COMPONENT"/>
    <property type="match status" value="1"/>
</dbReference>
<accession>A0A5B0DQ90</accession>
<evidence type="ECO:0000256" key="7">
    <source>
        <dbReference type="HAMAP-Rule" id="MF_00227"/>
    </source>
</evidence>
<keyword evidence="6 7" id="KW-0694">RNA-binding</keyword>
<keyword evidence="4 7" id="KW-0255">Endonuclease</keyword>
<dbReference type="Pfam" id="PF00825">
    <property type="entry name" value="Ribonuclease_P"/>
    <property type="match status" value="1"/>
</dbReference>
<evidence type="ECO:0000256" key="6">
    <source>
        <dbReference type="ARBA" id="ARBA00022884"/>
    </source>
</evidence>
<dbReference type="GO" id="GO:0001682">
    <property type="term" value="P:tRNA 5'-leader removal"/>
    <property type="evidence" value="ECO:0007669"/>
    <property type="project" value="UniProtKB-UniRule"/>
</dbReference>
<feature type="region of interest" description="Disordered" evidence="9">
    <location>
        <begin position="107"/>
        <end position="127"/>
    </location>
</feature>
<keyword evidence="2 7" id="KW-0819">tRNA processing</keyword>
<organism evidence="10 11">
    <name type="scientific">Aureimonas fodinaquatilis</name>
    <dbReference type="NCBI Taxonomy" id="2565783"/>
    <lineage>
        <taxon>Bacteria</taxon>
        <taxon>Pseudomonadati</taxon>
        <taxon>Pseudomonadota</taxon>
        <taxon>Alphaproteobacteria</taxon>
        <taxon>Hyphomicrobiales</taxon>
        <taxon>Aurantimonadaceae</taxon>
        <taxon>Aureimonas</taxon>
    </lineage>
</organism>
<dbReference type="RefSeq" id="WP_149301240.1">
    <property type="nucleotide sequence ID" value="NZ_VTWH01000004.1"/>
</dbReference>
<dbReference type="HAMAP" id="MF_00227">
    <property type="entry name" value="RNase_P"/>
    <property type="match status" value="1"/>
</dbReference>
<dbReference type="SUPFAM" id="SSF54211">
    <property type="entry name" value="Ribosomal protein S5 domain 2-like"/>
    <property type="match status" value="1"/>
</dbReference>
<dbReference type="EMBL" id="VTWH01000004">
    <property type="protein sequence ID" value="KAA0968967.1"/>
    <property type="molecule type" value="Genomic_DNA"/>
</dbReference>
<dbReference type="InterPro" id="IPR020539">
    <property type="entry name" value="RNase_P_CS"/>
</dbReference>